<keyword evidence="6" id="KW-1015">Disulfide bond</keyword>
<feature type="non-terminal residue" evidence="10">
    <location>
        <position position="1"/>
    </location>
</feature>
<dbReference type="SUPFAM" id="SSF55424">
    <property type="entry name" value="FAD/NAD-linked reductases, dimerisation (C-terminal) domain"/>
    <property type="match status" value="1"/>
</dbReference>
<feature type="domain" description="Pyridine nucleotide-disulphide oxidoreductase dimerisation" evidence="8">
    <location>
        <begin position="217"/>
        <end position="320"/>
    </location>
</feature>
<dbReference type="InterPro" id="IPR036188">
    <property type="entry name" value="FAD/NAD-bd_sf"/>
</dbReference>
<gene>
    <name evidence="10" type="ORF">ADUPG1_002959</name>
</gene>
<accession>A0ABQ5KTC8</accession>
<comment type="cofactor">
    <cofactor evidence="1">
        <name>FAD</name>
        <dbReference type="ChEBI" id="CHEBI:57692"/>
    </cofactor>
</comment>
<evidence type="ECO:0000256" key="7">
    <source>
        <dbReference type="ARBA" id="ARBA00023284"/>
    </source>
</evidence>
<name>A0ABQ5KTC8_9EUKA</name>
<evidence type="ECO:0000256" key="5">
    <source>
        <dbReference type="ARBA" id="ARBA00023002"/>
    </source>
</evidence>
<reference evidence="10" key="1">
    <citation type="submission" date="2022-03" db="EMBL/GenBank/DDBJ databases">
        <title>Draft genome sequence of Aduncisulcus paluster, a free-living microaerophilic Fornicata.</title>
        <authorList>
            <person name="Yuyama I."/>
            <person name="Kume K."/>
            <person name="Tamura T."/>
            <person name="Inagaki Y."/>
            <person name="Hashimoto T."/>
        </authorList>
    </citation>
    <scope>NUCLEOTIDE SEQUENCE</scope>
    <source>
        <strain evidence="10">NY0171</strain>
    </source>
</reference>
<proteinExistence type="inferred from homology"/>
<dbReference type="InterPro" id="IPR023753">
    <property type="entry name" value="FAD/NAD-binding_dom"/>
</dbReference>
<comment type="similarity">
    <text evidence="2">Belongs to the class-I pyridine nucleotide-disulfide oxidoreductase family.</text>
</comment>
<feature type="domain" description="FAD/NAD(P)-binding" evidence="9">
    <location>
        <begin position="4"/>
        <end position="135"/>
    </location>
</feature>
<dbReference type="Proteomes" id="UP001057375">
    <property type="component" value="Unassembled WGS sequence"/>
</dbReference>
<evidence type="ECO:0000256" key="2">
    <source>
        <dbReference type="ARBA" id="ARBA00007532"/>
    </source>
</evidence>
<dbReference type="Pfam" id="PF02852">
    <property type="entry name" value="Pyr_redox_dim"/>
    <property type="match status" value="1"/>
</dbReference>
<evidence type="ECO:0000313" key="11">
    <source>
        <dbReference type="Proteomes" id="UP001057375"/>
    </source>
</evidence>
<keyword evidence="7" id="KW-0676">Redox-active center</keyword>
<dbReference type="PRINTS" id="PR00368">
    <property type="entry name" value="FADPNR"/>
</dbReference>
<dbReference type="InterPro" id="IPR016156">
    <property type="entry name" value="FAD/NAD-linked_Rdtase_dimer_sf"/>
</dbReference>
<dbReference type="InterPro" id="IPR046952">
    <property type="entry name" value="GSHR/TRXR-like"/>
</dbReference>
<dbReference type="InterPro" id="IPR004099">
    <property type="entry name" value="Pyr_nucl-diS_OxRdtase_dimer"/>
</dbReference>
<dbReference type="Gene3D" id="3.50.50.60">
    <property type="entry name" value="FAD/NAD(P)-binding domain"/>
    <property type="match status" value="4"/>
</dbReference>
<dbReference type="EMBL" id="BQXS01003746">
    <property type="protein sequence ID" value="GKT35281.1"/>
    <property type="molecule type" value="Genomic_DNA"/>
</dbReference>
<dbReference type="PANTHER" id="PTHR42737:SF2">
    <property type="entry name" value="GLUTATHIONE REDUCTASE"/>
    <property type="match status" value="1"/>
</dbReference>
<feature type="non-terminal residue" evidence="10">
    <location>
        <position position="320"/>
    </location>
</feature>
<dbReference type="Pfam" id="PF07992">
    <property type="entry name" value="Pyr_redox_2"/>
    <property type="match status" value="1"/>
</dbReference>
<evidence type="ECO:0000256" key="3">
    <source>
        <dbReference type="ARBA" id="ARBA00022630"/>
    </source>
</evidence>
<evidence type="ECO:0000259" key="9">
    <source>
        <dbReference type="Pfam" id="PF07992"/>
    </source>
</evidence>
<organism evidence="10 11">
    <name type="scientific">Aduncisulcus paluster</name>
    <dbReference type="NCBI Taxonomy" id="2918883"/>
    <lineage>
        <taxon>Eukaryota</taxon>
        <taxon>Metamonada</taxon>
        <taxon>Carpediemonas-like organisms</taxon>
        <taxon>Aduncisulcus</taxon>
    </lineage>
</organism>
<evidence type="ECO:0000259" key="8">
    <source>
        <dbReference type="Pfam" id="PF02852"/>
    </source>
</evidence>
<evidence type="ECO:0000256" key="1">
    <source>
        <dbReference type="ARBA" id="ARBA00001974"/>
    </source>
</evidence>
<comment type="caution">
    <text evidence="10">The sequence shown here is derived from an EMBL/GenBank/DDBJ whole genome shotgun (WGS) entry which is preliminary data.</text>
</comment>
<dbReference type="Gene3D" id="3.30.390.30">
    <property type="match status" value="1"/>
</dbReference>
<dbReference type="PRINTS" id="PR00411">
    <property type="entry name" value="PNDRDTASEI"/>
</dbReference>
<sequence>NVEKSGARIVKTRAVLEDAHTIRLATGEKVTAKYILIATGGAPNHGPAVPGIEHVISSNEAFHLKELPKRIVIQGGGYIALEFAGIFAGFGSDVTVVYRGDNILRGFDEDVRKHVRAEMEKRGITIITGCTVTKVMFAIGRHPNIAGLGLEAAGVAINPANGGIQVDGWSKTSVDNIYAVGDVTHRANLTPVAIREGHAFADTVFGKRPVQVDHATIPTAVFSQPEVGTVGLTEQEARAQFSHVDIYKTDFRPIKATMSGRDTRVLMKLVVDGASDRVLGCHIVGDAAAEITQAVAIAVKMKATKADFDATIALHPTASE</sequence>
<keyword evidence="5" id="KW-0560">Oxidoreductase</keyword>
<keyword evidence="3" id="KW-0285">Flavoprotein</keyword>
<keyword evidence="4" id="KW-0274">FAD</keyword>
<evidence type="ECO:0000313" key="10">
    <source>
        <dbReference type="EMBL" id="GKT35281.1"/>
    </source>
</evidence>
<dbReference type="SUPFAM" id="SSF51905">
    <property type="entry name" value="FAD/NAD(P)-binding domain"/>
    <property type="match status" value="1"/>
</dbReference>
<keyword evidence="11" id="KW-1185">Reference proteome</keyword>
<evidence type="ECO:0000256" key="4">
    <source>
        <dbReference type="ARBA" id="ARBA00022827"/>
    </source>
</evidence>
<evidence type="ECO:0000256" key="6">
    <source>
        <dbReference type="ARBA" id="ARBA00023157"/>
    </source>
</evidence>
<protein>
    <submittedName>
        <fullName evidence="10">Glutathione reductase</fullName>
    </submittedName>
</protein>
<dbReference type="PANTHER" id="PTHR42737">
    <property type="entry name" value="GLUTATHIONE REDUCTASE"/>
    <property type="match status" value="1"/>
</dbReference>